<dbReference type="InterPro" id="IPR001279">
    <property type="entry name" value="Metallo-B-lactamas"/>
</dbReference>
<dbReference type="InterPro" id="IPR050855">
    <property type="entry name" value="NDM-1-like"/>
</dbReference>
<dbReference type="Proteomes" id="UP001500013">
    <property type="component" value="Unassembled WGS sequence"/>
</dbReference>
<dbReference type="SUPFAM" id="SSF56281">
    <property type="entry name" value="Metallo-hydrolase/oxidoreductase"/>
    <property type="match status" value="1"/>
</dbReference>
<dbReference type="InterPro" id="IPR036866">
    <property type="entry name" value="RibonucZ/Hydroxyglut_hydro"/>
</dbReference>
<protein>
    <recommendedName>
        <fullName evidence="1">Metallo-beta-lactamase domain-containing protein</fullName>
    </recommendedName>
</protein>
<comment type="caution">
    <text evidence="2">The sequence shown here is derived from an EMBL/GenBank/DDBJ whole genome shotgun (WGS) entry which is preliminary data.</text>
</comment>
<reference evidence="2 3" key="1">
    <citation type="journal article" date="2019" name="Int. J. Syst. Evol. Microbiol.">
        <title>The Global Catalogue of Microorganisms (GCM) 10K type strain sequencing project: providing services to taxonomists for standard genome sequencing and annotation.</title>
        <authorList>
            <consortium name="The Broad Institute Genomics Platform"/>
            <consortium name="The Broad Institute Genome Sequencing Center for Infectious Disease"/>
            <person name="Wu L."/>
            <person name="Ma J."/>
        </authorList>
    </citation>
    <scope>NUCLEOTIDE SEQUENCE [LARGE SCALE GENOMIC DNA]</scope>
    <source>
        <strain evidence="2 3">JCM 15628</strain>
    </source>
</reference>
<keyword evidence="3" id="KW-1185">Reference proteome</keyword>
<dbReference type="RefSeq" id="WP_344066185.1">
    <property type="nucleotide sequence ID" value="NZ_BAAAPU010000011.1"/>
</dbReference>
<name>A0ABN2SRW0_9MICO</name>
<sequence length="330" mass="36308">MPPSQPVPLDTDVRWIHGSASPRRLTDPPLQVHRLAPGTVLIRQSKDLTFEAPFVLLLLGGRRALLLDTGAVDGTTLREVVDGVLADWLSARTGPDAYDPDAYDLAAYDPAAYELVVAHTHAHGDHVAGDAAFADRPATTVVGHDLGAVRDFFGFTDWPAQVVPFELGGRTLEVFGIPGHHATSIAVHDPTTGLLHTGDTVYPGRIYVEDPEALLDTLDRLVAFAEDRGVRHVLGCHVEMTRTLGRDHPLGSRYQPDEPSPFMTVAQLRAVREAFRTVAHRPGIHRFDDVVFCVGNGPRVQVPLLARGLLERARWQLGLRSRRRSRRRTD</sequence>
<gene>
    <name evidence="2" type="ORF">GCM10009817_36990</name>
</gene>
<feature type="domain" description="Metallo-beta-lactamase" evidence="1">
    <location>
        <begin position="52"/>
        <end position="237"/>
    </location>
</feature>
<dbReference type="PANTHER" id="PTHR42951">
    <property type="entry name" value="METALLO-BETA-LACTAMASE DOMAIN-CONTAINING"/>
    <property type="match status" value="1"/>
</dbReference>
<evidence type="ECO:0000313" key="2">
    <source>
        <dbReference type="EMBL" id="GAA1991473.1"/>
    </source>
</evidence>
<dbReference type="Pfam" id="PF00753">
    <property type="entry name" value="Lactamase_B"/>
    <property type="match status" value="1"/>
</dbReference>
<evidence type="ECO:0000313" key="3">
    <source>
        <dbReference type="Proteomes" id="UP001500013"/>
    </source>
</evidence>
<organism evidence="2 3">
    <name type="scientific">Terrabacter lapilli</name>
    <dbReference type="NCBI Taxonomy" id="436231"/>
    <lineage>
        <taxon>Bacteria</taxon>
        <taxon>Bacillati</taxon>
        <taxon>Actinomycetota</taxon>
        <taxon>Actinomycetes</taxon>
        <taxon>Micrococcales</taxon>
        <taxon>Intrasporangiaceae</taxon>
        <taxon>Terrabacter</taxon>
    </lineage>
</organism>
<dbReference type="EMBL" id="BAAAPU010000011">
    <property type="protein sequence ID" value="GAA1991473.1"/>
    <property type="molecule type" value="Genomic_DNA"/>
</dbReference>
<dbReference type="Gene3D" id="3.60.15.10">
    <property type="entry name" value="Ribonuclease Z/Hydroxyacylglutathione hydrolase-like"/>
    <property type="match status" value="1"/>
</dbReference>
<accession>A0ABN2SRW0</accession>
<evidence type="ECO:0000259" key="1">
    <source>
        <dbReference type="SMART" id="SM00849"/>
    </source>
</evidence>
<proteinExistence type="predicted"/>
<dbReference type="SMART" id="SM00849">
    <property type="entry name" value="Lactamase_B"/>
    <property type="match status" value="1"/>
</dbReference>